<gene>
    <name evidence="8" type="ORF">D806_004540</name>
</gene>
<dbReference type="Proteomes" id="UP000011200">
    <property type="component" value="Chromosome"/>
</dbReference>
<name>A0A2U9PI76_MYCSE</name>
<dbReference type="GO" id="GO:0046872">
    <property type="term" value="F:metal ion binding"/>
    <property type="evidence" value="ECO:0007669"/>
    <property type="project" value="UniProtKB-KW"/>
</dbReference>
<proteinExistence type="inferred from homology"/>
<dbReference type="EMBL" id="CP027541">
    <property type="protein sequence ID" value="AWT51447.1"/>
    <property type="molecule type" value="Genomic_DNA"/>
</dbReference>
<accession>A0A2U9PI76</accession>
<dbReference type="PANTHER" id="PTHR43161">
    <property type="entry name" value="SORBITOL DEHYDROGENASE"/>
    <property type="match status" value="1"/>
</dbReference>
<keyword evidence="5" id="KW-0560">Oxidoreductase</keyword>
<evidence type="ECO:0000313" key="9">
    <source>
        <dbReference type="Proteomes" id="UP000011200"/>
    </source>
</evidence>
<dbReference type="PANTHER" id="PTHR43161:SF23">
    <property type="entry name" value="(R,R)-BUTANEDIOL DEHYDROGENASE-RELATED"/>
    <property type="match status" value="1"/>
</dbReference>
<dbReference type="GO" id="GO:0016491">
    <property type="term" value="F:oxidoreductase activity"/>
    <property type="evidence" value="ECO:0007669"/>
    <property type="project" value="UniProtKB-KW"/>
</dbReference>
<comment type="similarity">
    <text evidence="2">Belongs to the zinc-containing alcohol dehydrogenase family.</text>
</comment>
<dbReference type="InterPro" id="IPR013154">
    <property type="entry name" value="ADH-like_N"/>
</dbReference>
<evidence type="ECO:0000256" key="4">
    <source>
        <dbReference type="ARBA" id="ARBA00022833"/>
    </source>
</evidence>
<dbReference type="SUPFAM" id="SSF51735">
    <property type="entry name" value="NAD(P)-binding Rossmann-fold domains"/>
    <property type="match status" value="1"/>
</dbReference>
<dbReference type="AlphaFoldDB" id="A0A2U9PI76"/>
<evidence type="ECO:0000256" key="5">
    <source>
        <dbReference type="ARBA" id="ARBA00023002"/>
    </source>
</evidence>
<dbReference type="Pfam" id="PF08240">
    <property type="entry name" value="ADH_N"/>
    <property type="match status" value="1"/>
</dbReference>
<evidence type="ECO:0000256" key="2">
    <source>
        <dbReference type="ARBA" id="ARBA00008072"/>
    </source>
</evidence>
<feature type="domain" description="Alcohol dehydrogenase-like C-terminal" evidence="6">
    <location>
        <begin position="180"/>
        <end position="304"/>
    </location>
</feature>
<organism evidence="8 9">
    <name type="scientific">Mycolicibacterium smegmatis (strain MKD8)</name>
    <name type="common">Mycobacterium smegmatis</name>
    <dbReference type="NCBI Taxonomy" id="1214915"/>
    <lineage>
        <taxon>Bacteria</taxon>
        <taxon>Bacillati</taxon>
        <taxon>Actinomycetota</taxon>
        <taxon>Actinomycetes</taxon>
        <taxon>Mycobacteriales</taxon>
        <taxon>Mycobacteriaceae</taxon>
        <taxon>Mycolicibacterium</taxon>
    </lineage>
</organism>
<evidence type="ECO:0000259" key="6">
    <source>
        <dbReference type="Pfam" id="PF00107"/>
    </source>
</evidence>
<dbReference type="InterPro" id="IPR036291">
    <property type="entry name" value="NAD(P)-bd_dom_sf"/>
</dbReference>
<sequence>MTRTGQGMRAVVLSEERTIELQERPIPELRPGQVLLRSHYCGICGSDLHAPDLQLYQSPVVMGHEFSAEIVAVGTQVQHWHAGMRVVVNPNGNACGSCNECKNAQYNLCHYATHVESTGVCRDGGMAEYVAVSGTQLHELPDSVDSLQGAWTEPLAVALRAVKHSGIRLGDRVTVIGGGPIGLLAVQLARRAGAAEVTLVEPSAKRREVGRAVGADYVYEPGEHSSAVAEKAIRPADRVLECSGHQLALQSAIDMSRPGGAIQLVAISPRPISFDPMSAIAKEVRIDAKFIYVDEFAKAIDLLARNQVETDSLTTLVVGLDEYRGAFDSLSKPDSHIKALIRTGA</sequence>
<dbReference type="SUPFAM" id="SSF50129">
    <property type="entry name" value="GroES-like"/>
    <property type="match status" value="1"/>
</dbReference>
<reference evidence="9" key="2">
    <citation type="submission" date="2018-03" db="EMBL/GenBank/DDBJ databases">
        <authorList>
            <person name="Derbyshire K."/>
            <person name="Gray T.A."/>
            <person name="Champion M."/>
        </authorList>
    </citation>
    <scope>NUCLEOTIDE SEQUENCE [LARGE SCALE GENOMIC DNA]</scope>
    <source>
        <strain evidence="9">MKD8</strain>
    </source>
</reference>
<evidence type="ECO:0000256" key="1">
    <source>
        <dbReference type="ARBA" id="ARBA00001947"/>
    </source>
</evidence>
<keyword evidence="4" id="KW-0862">Zinc</keyword>
<comment type="cofactor">
    <cofactor evidence="1">
        <name>Zn(2+)</name>
        <dbReference type="ChEBI" id="CHEBI:29105"/>
    </cofactor>
</comment>
<dbReference type="InterPro" id="IPR011032">
    <property type="entry name" value="GroES-like_sf"/>
</dbReference>
<dbReference type="InterPro" id="IPR013149">
    <property type="entry name" value="ADH-like_C"/>
</dbReference>
<reference evidence="8 9" key="1">
    <citation type="journal article" date="2013" name="Genome Announc.">
        <title>Draft genome sequence of MKD8, a conjugal recipient Mycobacterium smegmatis strain.</title>
        <authorList>
            <person name="Gray T.A."/>
            <person name="Palumbo M.J."/>
            <person name="Derbyshire K.M."/>
        </authorList>
    </citation>
    <scope>NUCLEOTIDE SEQUENCE [LARGE SCALE GENOMIC DNA]</scope>
    <source>
        <strain evidence="8 9">MKD8</strain>
    </source>
</reference>
<keyword evidence="3" id="KW-0479">Metal-binding</keyword>
<evidence type="ECO:0000313" key="8">
    <source>
        <dbReference type="EMBL" id="AWT51447.1"/>
    </source>
</evidence>
<feature type="domain" description="Alcohol dehydrogenase-like N-terminal" evidence="7">
    <location>
        <begin position="31"/>
        <end position="142"/>
    </location>
</feature>
<dbReference type="Gene3D" id="3.40.50.720">
    <property type="entry name" value="NAD(P)-binding Rossmann-like Domain"/>
    <property type="match status" value="1"/>
</dbReference>
<evidence type="ECO:0000259" key="7">
    <source>
        <dbReference type="Pfam" id="PF08240"/>
    </source>
</evidence>
<dbReference type="Pfam" id="PF00107">
    <property type="entry name" value="ADH_zinc_N"/>
    <property type="match status" value="1"/>
</dbReference>
<dbReference type="Gene3D" id="3.90.180.10">
    <property type="entry name" value="Medium-chain alcohol dehydrogenases, catalytic domain"/>
    <property type="match status" value="1"/>
</dbReference>
<protein>
    <submittedName>
        <fullName evidence="8">Sorbitol dehydrogenase</fullName>
    </submittedName>
</protein>
<evidence type="ECO:0000256" key="3">
    <source>
        <dbReference type="ARBA" id="ARBA00022723"/>
    </source>
</evidence>